<dbReference type="PANTHER" id="PTHR22803">
    <property type="entry name" value="MANNOSE, PHOSPHOLIPASE, LECTIN RECEPTOR RELATED"/>
    <property type="match status" value="1"/>
</dbReference>
<feature type="domain" description="C-type lectin" evidence="2">
    <location>
        <begin position="135"/>
        <end position="245"/>
    </location>
</feature>
<dbReference type="GO" id="GO:0004252">
    <property type="term" value="F:serine-type endopeptidase activity"/>
    <property type="evidence" value="ECO:0007669"/>
    <property type="project" value="InterPro"/>
</dbReference>
<keyword evidence="4" id="KW-1185">Reference proteome</keyword>
<feature type="compositionally biased region" description="Basic and acidic residues" evidence="1">
    <location>
        <begin position="28"/>
        <end position="49"/>
    </location>
</feature>
<protein>
    <recommendedName>
        <fullName evidence="2">C-type lectin domain-containing protein</fullName>
    </recommendedName>
</protein>
<organism evidence="3">
    <name type="scientific">Darwinula stevensoni</name>
    <dbReference type="NCBI Taxonomy" id="69355"/>
    <lineage>
        <taxon>Eukaryota</taxon>
        <taxon>Metazoa</taxon>
        <taxon>Ecdysozoa</taxon>
        <taxon>Arthropoda</taxon>
        <taxon>Crustacea</taxon>
        <taxon>Oligostraca</taxon>
        <taxon>Ostracoda</taxon>
        <taxon>Podocopa</taxon>
        <taxon>Podocopida</taxon>
        <taxon>Darwinulocopina</taxon>
        <taxon>Darwinuloidea</taxon>
        <taxon>Darwinulidae</taxon>
        <taxon>Darwinula</taxon>
    </lineage>
</organism>
<dbReference type="SMART" id="SM00020">
    <property type="entry name" value="Tryp_SPc"/>
    <property type="match status" value="1"/>
</dbReference>
<dbReference type="PROSITE" id="PS50041">
    <property type="entry name" value="C_TYPE_LECTIN_2"/>
    <property type="match status" value="2"/>
</dbReference>
<accession>A0A7R9A3H2</accession>
<dbReference type="Pfam" id="PF00089">
    <property type="entry name" value="Trypsin"/>
    <property type="match status" value="1"/>
</dbReference>
<dbReference type="AlphaFoldDB" id="A0A7R9A3H2"/>
<evidence type="ECO:0000313" key="4">
    <source>
        <dbReference type="Proteomes" id="UP000677054"/>
    </source>
</evidence>
<feature type="region of interest" description="Disordered" evidence="1">
    <location>
        <begin position="28"/>
        <end position="59"/>
    </location>
</feature>
<dbReference type="InterPro" id="IPR043504">
    <property type="entry name" value="Peptidase_S1_PA_chymotrypsin"/>
</dbReference>
<evidence type="ECO:0000259" key="2">
    <source>
        <dbReference type="PROSITE" id="PS50041"/>
    </source>
</evidence>
<dbReference type="Gene3D" id="3.10.100.10">
    <property type="entry name" value="Mannose-Binding Protein A, subunit A"/>
    <property type="match status" value="2"/>
</dbReference>
<evidence type="ECO:0000256" key="1">
    <source>
        <dbReference type="SAM" id="MobiDB-lite"/>
    </source>
</evidence>
<proteinExistence type="predicted"/>
<dbReference type="Proteomes" id="UP000677054">
    <property type="component" value="Unassembled WGS sequence"/>
</dbReference>
<feature type="domain" description="C-type lectin" evidence="2">
    <location>
        <begin position="340"/>
        <end position="431"/>
    </location>
</feature>
<dbReference type="GO" id="GO:0006508">
    <property type="term" value="P:proteolysis"/>
    <property type="evidence" value="ECO:0007669"/>
    <property type="project" value="InterPro"/>
</dbReference>
<dbReference type="Gene3D" id="2.40.10.10">
    <property type="entry name" value="Trypsin-like serine proteases"/>
    <property type="match status" value="1"/>
</dbReference>
<dbReference type="Pfam" id="PF00059">
    <property type="entry name" value="Lectin_C"/>
    <property type="match status" value="2"/>
</dbReference>
<dbReference type="InterPro" id="IPR016187">
    <property type="entry name" value="CTDL_fold"/>
</dbReference>
<dbReference type="OrthoDB" id="8032540at2759"/>
<dbReference type="InterPro" id="IPR050111">
    <property type="entry name" value="C-type_lectin/snaclec_domain"/>
</dbReference>
<dbReference type="EMBL" id="CAJPEV010001094">
    <property type="protein sequence ID" value="CAG0890682.1"/>
    <property type="molecule type" value="Genomic_DNA"/>
</dbReference>
<dbReference type="SUPFAM" id="SSF56436">
    <property type="entry name" value="C-type lectin-like"/>
    <property type="match status" value="2"/>
</dbReference>
<dbReference type="InterPro" id="IPR001254">
    <property type="entry name" value="Trypsin_dom"/>
</dbReference>
<sequence length="888" mass="97879">MIRPHAKLDASGREVACKVACSRAEWLRSPDEIDPRETKDRNGGKEIDGHLCPSRDPTASSKRLVNEAKGQFGPLGGSPFGFLGGPQFSPQEPLYGPYGSLDRPYPQADLQCPPGFKCVPAADCKYQCPPGYEEIAEGCYHIPRVSKQRSDAAAYCAERKADLVTVESRREYDAIVTRIGKDPGKYFTSSRRQANGKFQWETTSADMDTFNTGTVVDLTTGDCVVLTPGGFQAVDCNESNFFICEIATQGKHKCMQSTMGPEYRRVCCSDTNVESKPSASNYIYGGPNVNTFNTQSQDMCLINARGDTCDRVSKEDWRRAGSSFFKLFSAPDREVDHKVSWQDASSECREHYDSKLATLTSRVEDEFVTTWAKMVIDSDSCIWIGAYYSEAERRFVFVDGTPVENANWGRNEMKSSGFVALVRENGRIVWKVLDRNEECEFFFCEIKIRMRSGPDPRKKARCGARAAGGALARSLIAKKKRDVYGYYPLGMASRSSLGYGVNYPGAFGVQQTFGRDISPLGDYNFRAPQAVGYRGPGGVGLGYPSWPDKGQRGGSIAGTNSAQYLEWPWQVAIYKFKKQWRAEPDFICSGAMIDDMHVICAAHCVAGGNPAEFQCGIGEWDLSSLTYELYDPALIGSFQALNVLGEARVRLLPDRDCDGVGFVTGANYPLGQGYGPFGPGRGPAGGILCAVRVENTGTCITDPGSILVCKANTAFTNYNYQGYPTFGIGPRFRRSTFNESNPVNNATSWLDILKELASKNSTGRSKRANGYGSPPVPLGGPLPGGYAREPWQPYRTPFGQYIQGAAYGGITKASQVDDFKPYGEYSPYPNSPYVKNIFSGNQYLENAFYLVGIITSNYHNSCSNRPIIFTDITAYLEFILNYSRGDNY</sequence>
<gene>
    <name evidence="3" type="ORF">DSTB1V02_LOCUS6155</name>
</gene>
<reference evidence="3" key="1">
    <citation type="submission" date="2020-11" db="EMBL/GenBank/DDBJ databases">
        <authorList>
            <person name="Tran Van P."/>
        </authorList>
    </citation>
    <scope>NUCLEOTIDE SEQUENCE</scope>
</reference>
<dbReference type="EMBL" id="LR900611">
    <property type="protein sequence ID" value="CAD7246304.1"/>
    <property type="molecule type" value="Genomic_DNA"/>
</dbReference>
<dbReference type="SMART" id="SM00034">
    <property type="entry name" value="CLECT"/>
    <property type="match status" value="2"/>
</dbReference>
<dbReference type="InterPro" id="IPR001304">
    <property type="entry name" value="C-type_lectin-like"/>
</dbReference>
<dbReference type="InterPro" id="IPR016186">
    <property type="entry name" value="C-type_lectin-like/link_sf"/>
</dbReference>
<dbReference type="CDD" id="cd00037">
    <property type="entry name" value="CLECT"/>
    <property type="match status" value="2"/>
</dbReference>
<dbReference type="SUPFAM" id="SSF50494">
    <property type="entry name" value="Trypsin-like serine proteases"/>
    <property type="match status" value="1"/>
</dbReference>
<dbReference type="InterPro" id="IPR009003">
    <property type="entry name" value="Peptidase_S1_PA"/>
</dbReference>
<name>A0A7R9A3H2_9CRUS</name>
<evidence type="ECO:0000313" key="3">
    <source>
        <dbReference type="EMBL" id="CAD7246304.1"/>
    </source>
</evidence>